<protein>
    <submittedName>
        <fullName evidence="2">Alkylmercury lyase</fullName>
    </submittedName>
</protein>
<dbReference type="Proteomes" id="UP000296733">
    <property type="component" value="Plasmid unnamed2"/>
</dbReference>
<dbReference type="Gene3D" id="3.30.450.410">
    <property type="match status" value="1"/>
</dbReference>
<evidence type="ECO:0000313" key="2">
    <source>
        <dbReference type="EMBL" id="SEG63375.1"/>
    </source>
</evidence>
<keyword evidence="3" id="KW-1185">Reference proteome</keyword>
<evidence type="ECO:0000313" key="4">
    <source>
        <dbReference type="Proteomes" id="UP000296733"/>
    </source>
</evidence>
<reference evidence="1 4" key="2">
    <citation type="journal article" date="2019" name="Nat. Commun.">
        <title>A new type of DNA phosphorothioation-based antiviral system in archaea.</title>
        <authorList>
            <person name="Xiong L."/>
            <person name="Liu S."/>
            <person name="Chen S."/>
            <person name="Xiao Y."/>
            <person name="Zhu B."/>
            <person name="Gao Y."/>
            <person name="Zhang Y."/>
            <person name="Chen B."/>
            <person name="Luo J."/>
            <person name="Deng Z."/>
            <person name="Chen X."/>
            <person name="Wang L."/>
            <person name="Chen S."/>
        </authorList>
    </citation>
    <scope>NUCLEOTIDE SEQUENCE [LARGE SCALE GENOMIC DNA]</scope>
    <source>
        <strain evidence="1 4">CGMCC 1.10331</strain>
        <plasmid evidence="1 4">unnamed2</plasmid>
    </source>
</reference>
<dbReference type="EMBL" id="FNVN01000005">
    <property type="protein sequence ID" value="SEG63375.1"/>
    <property type="molecule type" value="Genomic_DNA"/>
</dbReference>
<reference evidence="2 3" key="1">
    <citation type="submission" date="2016-10" db="EMBL/GenBank/DDBJ databases">
        <authorList>
            <person name="de Groot N.N."/>
        </authorList>
    </citation>
    <scope>NUCLEOTIDE SEQUENCE [LARGE SCALE GENOMIC DNA]</scope>
    <source>
        <strain evidence="2 3">CGMCC 1.10331</strain>
    </source>
</reference>
<dbReference type="OrthoDB" id="232973at2157"/>
<dbReference type="InterPro" id="IPR004927">
    <property type="entry name" value="MerB"/>
</dbReference>
<evidence type="ECO:0000313" key="1">
    <source>
        <dbReference type="EMBL" id="QCC49353.1"/>
    </source>
</evidence>
<keyword evidence="2" id="KW-0456">Lyase</keyword>
<accession>A0A1H6BSF1</accession>
<keyword evidence="1" id="KW-0614">Plasmid</keyword>
<sequence>MCNANTDSTTTDAADTCCSSNAQKTNGDRVKTHWLDGPDLLDQPLPDDLQSALGRLFGRDSVETLAEWAREIRQRTGGGSIDVDQLCHTDDETAHWGDVDGERFHFQCFYDAVILAALEDRAVDIHTVSPRGAVVEARAVGSEKLSVTPETAVFSLGIASDAHKQSSGDPTLQDNYATVCPYVKAFPDRDAYKAWADEVPAATVATPLAGATAFARALTDERTRDQ</sequence>
<geneLocation type="plasmid" evidence="1">
    <name>unnamed2</name>
</geneLocation>
<dbReference type="EMBL" id="CP031313">
    <property type="protein sequence ID" value="QCC49353.1"/>
    <property type="molecule type" value="Genomic_DNA"/>
</dbReference>
<dbReference type="KEGG" id="hlm:DV707_16485"/>
<gene>
    <name evidence="1" type="ORF">DV707_16485</name>
    <name evidence="2" type="ORF">SAMN04488133_2969</name>
</gene>
<dbReference type="AlphaFoldDB" id="A0A1H6BSF1"/>
<dbReference type="Pfam" id="PF03243">
    <property type="entry name" value="MerB"/>
    <property type="match status" value="1"/>
</dbReference>
<dbReference type="SUPFAM" id="SSF160387">
    <property type="entry name" value="NosL/MerB-like"/>
    <property type="match status" value="1"/>
</dbReference>
<dbReference type="GO" id="GO:0018836">
    <property type="term" value="F:alkylmercury lyase activity"/>
    <property type="evidence" value="ECO:0007669"/>
    <property type="project" value="InterPro"/>
</dbReference>
<dbReference type="InterPro" id="IPR053717">
    <property type="entry name" value="MerB_lyase_sf"/>
</dbReference>
<dbReference type="Proteomes" id="UP000236740">
    <property type="component" value="Unassembled WGS sequence"/>
</dbReference>
<evidence type="ECO:0000313" key="3">
    <source>
        <dbReference type="Proteomes" id="UP000236740"/>
    </source>
</evidence>
<proteinExistence type="predicted"/>
<name>A0A1H6BSF1_9EURY</name>
<organism evidence="2 3">
    <name type="scientific">Halobellus limi</name>
    <dbReference type="NCBI Taxonomy" id="699433"/>
    <lineage>
        <taxon>Archaea</taxon>
        <taxon>Methanobacteriati</taxon>
        <taxon>Methanobacteriota</taxon>
        <taxon>Stenosarchaea group</taxon>
        <taxon>Halobacteria</taxon>
        <taxon>Halobacteriales</taxon>
        <taxon>Haloferacaceae</taxon>
        <taxon>Halobellus</taxon>
    </lineage>
</organism>